<dbReference type="Pfam" id="PF13302">
    <property type="entry name" value="Acetyltransf_3"/>
    <property type="match status" value="1"/>
</dbReference>
<dbReference type="PANTHER" id="PTHR43415">
    <property type="entry name" value="SPERMIDINE N(1)-ACETYLTRANSFERASE"/>
    <property type="match status" value="1"/>
</dbReference>
<dbReference type="Gene3D" id="3.40.630.30">
    <property type="match status" value="1"/>
</dbReference>
<evidence type="ECO:0000313" key="2">
    <source>
        <dbReference type="EMBL" id="MBX7290123.1"/>
    </source>
</evidence>
<reference evidence="2 3" key="1">
    <citation type="submission" date="2021-08" db="EMBL/GenBank/DDBJ databases">
        <title>Genome sequence analysis of Clostridium chauvoei strains of European origin and evaluation of typing options for outbreak investigations.</title>
        <authorList>
            <person name="Abdel-Glil M."/>
            <person name="Thomas P."/>
            <person name="Seyboldt C."/>
        </authorList>
    </citation>
    <scope>NUCLEOTIDE SEQUENCE [LARGE SCALE GENOMIC DNA]</scope>
    <source>
        <strain evidence="2 3">S0260-09</strain>
    </source>
</reference>
<sequence>MNDKVNLYRRNGKKVYIKQPNFKELAFVEGLWGHKETMVDIGGTYNFTRDKWDAFYKKMVYPTDGKNFYCLIYTIKDKTIGEVSFHGYDSATKVARINIKIHKDYRGHGYGEEALKLLLEYYFLEFGGETIIDTITTENAKIIFKKIGFKKFGSFRNQESYKITKYDFLNRGSRKKRNVQVLAYDNMDIIDYSIPFKIFKRANEILGEELFEVISISYDGINNLQNNIQINSESFKDNNLEKEILIVPGGMGALEVLEDEVIVKYILSNYNNCDYVLCFNLGIHFLNKCNIIEGLFIPKSKEFDLNRLENISKHKLVDKNFVDNGKIVISSNIVGNIESCLNIVKKIAGENCVKVLSAEIGVNIK</sequence>
<dbReference type="GeneID" id="66301329"/>
<keyword evidence="2" id="KW-0808">Transferase</keyword>
<evidence type="ECO:0000259" key="1">
    <source>
        <dbReference type="PROSITE" id="PS51186"/>
    </source>
</evidence>
<keyword evidence="2" id="KW-0012">Acyltransferase</keyword>
<gene>
    <name evidence="2" type="ORF">K4H94_03540</name>
</gene>
<dbReference type="CDD" id="cd04301">
    <property type="entry name" value="NAT_SF"/>
    <property type="match status" value="1"/>
</dbReference>
<feature type="domain" description="N-acetyltransferase" evidence="1">
    <location>
        <begin position="25"/>
        <end position="166"/>
    </location>
</feature>
<dbReference type="KEGG" id="cchv:BTM20_05580"/>
<dbReference type="Proteomes" id="UP000775179">
    <property type="component" value="Unassembled WGS sequence"/>
</dbReference>
<dbReference type="InterPro" id="IPR016181">
    <property type="entry name" value="Acyl_CoA_acyltransferase"/>
</dbReference>
<dbReference type="AlphaFoldDB" id="A0ABD4RFZ9"/>
<evidence type="ECO:0000313" key="3">
    <source>
        <dbReference type="Proteomes" id="UP000775179"/>
    </source>
</evidence>
<dbReference type="EC" id="2.3.1.-" evidence="2"/>
<dbReference type="PANTHER" id="PTHR43415:SF3">
    <property type="entry name" value="GNAT-FAMILY ACETYLTRANSFERASE"/>
    <property type="match status" value="1"/>
</dbReference>
<proteinExistence type="predicted"/>
<dbReference type="GO" id="GO:0016746">
    <property type="term" value="F:acyltransferase activity"/>
    <property type="evidence" value="ECO:0007669"/>
    <property type="project" value="UniProtKB-KW"/>
</dbReference>
<dbReference type="Gene3D" id="3.40.50.880">
    <property type="match status" value="1"/>
</dbReference>
<organism evidence="2 3">
    <name type="scientific">Clostridium chauvoei</name>
    <dbReference type="NCBI Taxonomy" id="46867"/>
    <lineage>
        <taxon>Bacteria</taxon>
        <taxon>Bacillati</taxon>
        <taxon>Bacillota</taxon>
        <taxon>Clostridia</taxon>
        <taxon>Eubacteriales</taxon>
        <taxon>Clostridiaceae</taxon>
        <taxon>Clostridium</taxon>
    </lineage>
</organism>
<comment type="caution">
    <text evidence="2">The sequence shown here is derived from an EMBL/GenBank/DDBJ whole genome shotgun (WGS) entry which is preliminary data.</text>
</comment>
<dbReference type="RefSeq" id="WP_021875321.1">
    <property type="nucleotide sequence ID" value="NZ_CP018624.1"/>
</dbReference>
<name>A0ABD4RFZ9_9CLOT</name>
<dbReference type="EMBL" id="JAIFTX010000005">
    <property type="protein sequence ID" value="MBX7290123.1"/>
    <property type="molecule type" value="Genomic_DNA"/>
</dbReference>
<protein>
    <submittedName>
        <fullName evidence="2">GNAT family N-acetyltransferase</fullName>
        <ecNumber evidence="2">2.3.1.-</ecNumber>
    </submittedName>
</protein>
<dbReference type="InterPro" id="IPR029062">
    <property type="entry name" value="Class_I_gatase-like"/>
</dbReference>
<dbReference type="SUPFAM" id="SSF55729">
    <property type="entry name" value="Acyl-CoA N-acyltransferases (Nat)"/>
    <property type="match status" value="1"/>
</dbReference>
<dbReference type="SUPFAM" id="SSF52317">
    <property type="entry name" value="Class I glutamine amidotransferase-like"/>
    <property type="match status" value="1"/>
</dbReference>
<accession>A0ABD4RFZ9</accession>
<dbReference type="InterPro" id="IPR000182">
    <property type="entry name" value="GNAT_dom"/>
</dbReference>
<dbReference type="PROSITE" id="PS51186">
    <property type="entry name" value="GNAT"/>
    <property type="match status" value="1"/>
</dbReference>